<dbReference type="InterPro" id="IPR000055">
    <property type="entry name" value="Restrct_endonuc_typeI_TRD"/>
</dbReference>
<dbReference type="GO" id="GO:0009307">
    <property type="term" value="P:DNA restriction-modification system"/>
    <property type="evidence" value="ECO:0007669"/>
    <property type="project" value="UniProtKB-KW"/>
</dbReference>
<keyword evidence="6" id="KW-0540">Nuclease</keyword>
<keyword evidence="6" id="KW-0255">Endonuclease</keyword>
<dbReference type="SUPFAM" id="SSF116734">
    <property type="entry name" value="DNA methylase specificity domain"/>
    <property type="match status" value="2"/>
</dbReference>
<name>A0A7Y2RHE7_9GAMM</name>
<evidence type="ECO:0000256" key="3">
    <source>
        <dbReference type="ARBA" id="ARBA00023125"/>
    </source>
</evidence>
<dbReference type="RefSeq" id="WP_171541020.1">
    <property type="nucleotide sequence ID" value="NZ_JABERL010000056.1"/>
</dbReference>
<protein>
    <submittedName>
        <fullName evidence="6">Restriction endonuclease subunit S</fullName>
    </submittedName>
</protein>
<feature type="domain" description="Type I restriction modification DNA specificity" evidence="5">
    <location>
        <begin position="62"/>
        <end position="174"/>
    </location>
</feature>
<evidence type="ECO:0000313" key="7">
    <source>
        <dbReference type="Proteomes" id="UP000569202"/>
    </source>
</evidence>
<sequence>MKAKLVPIKNCVEKAKTWNPVAEAKDEIITYIDIAAVDNDLKKIVEPTLCLGSEAPSRARQLVQKNDVLVSTVRPNLNSVAVVSEKFSGATASTGYTVLRSLPEILDTQYLFHWVKTDYFINEMVKLATGQSYPAVSDRIILNSQIPLPSLEEQRRIASILDKADELRQKRQQAMEKLDQLLQATFIDMFGDPVSNPKNFPVHDLEFVASKVTDGTHHTPKRETSGIPLLSARNVLMGKIDFLNIDFVGEEEYERLRKRCEPKRGDILISCSGSIGRVSAVDTDRPFVMVRSAALLKLKKDIVTSKFMEYLLRTPYLQSQMIRSSKSSSQANLFQEPIKRLKIFLPSIELQENFEKFIAISTKEKEKLVQSNDKLEALFKSLQNQAFSGTL</sequence>
<keyword evidence="2" id="KW-0680">Restriction system</keyword>
<evidence type="ECO:0000256" key="4">
    <source>
        <dbReference type="SAM" id="Coils"/>
    </source>
</evidence>
<comment type="caution">
    <text evidence="6">The sequence shown here is derived from an EMBL/GenBank/DDBJ whole genome shotgun (WGS) entry which is preliminary data.</text>
</comment>
<dbReference type="CDD" id="cd17246">
    <property type="entry name" value="RMtype1_S_SonII-TRD2-CR2_like"/>
    <property type="match status" value="1"/>
</dbReference>
<dbReference type="InterPro" id="IPR044946">
    <property type="entry name" value="Restrct_endonuc_typeI_TRD_sf"/>
</dbReference>
<feature type="coiled-coil region" evidence="4">
    <location>
        <begin position="157"/>
        <end position="184"/>
    </location>
</feature>
<evidence type="ECO:0000313" key="6">
    <source>
        <dbReference type="EMBL" id="NNH78825.1"/>
    </source>
</evidence>
<dbReference type="Pfam" id="PF01420">
    <property type="entry name" value="Methylase_S"/>
    <property type="match status" value="2"/>
</dbReference>
<organism evidence="6 7">
    <name type="scientific">Acinetobacter terrae</name>
    <dbReference type="NCBI Taxonomy" id="2731247"/>
    <lineage>
        <taxon>Bacteria</taxon>
        <taxon>Pseudomonadati</taxon>
        <taxon>Pseudomonadota</taxon>
        <taxon>Gammaproteobacteria</taxon>
        <taxon>Moraxellales</taxon>
        <taxon>Moraxellaceae</taxon>
        <taxon>Acinetobacter</taxon>
        <taxon>Acinetobacter Taxon 24</taxon>
    </lineage>
</organism>
<dbReference type="Proteomes" id="UP000569202">
    <property type="component" value="Unassembled WGS sequence"/>
</dbReference>
<dbReference type="GO" id="GO:0003677">
    <property type="term" value="F:DNA binding"/>
    <property type="evidence" value="ECO:0007669"/>
    <property type="project" value="UniProtKB-KW"/>
</dbReference>
<evidence type="ECO:0000256" key="1">
    <source>
        <dbReference type="ARBA" id="ARBA00010923"/>
    </source>
</evidence>
<evidence type="ECO:0000259" key="5">
    <source>
        <dbReference type="Pfam" id="PF01420"/>
    </source>
</evidence>
<reference evidence="6 7" key="1">
    <citation type="submission" date="2020-04" db="EMBL/GenBank/DDBJ databases">
        <title>Acinetobacter Taxon 24.</title>
        <authorList>
            <person name="Nemec A."/>
            <person name="Radolfova-Krizova L."/>
            <person name="Higgins P.G."/>
            <person name="Spanelova P."/>
        </authorList>
    </citation>
    <scope>NUCLEOTIDE SEQUENCE [LARGE SCALE GENOMIC DNA]</scope>
    <source>
        <strain evidence="6 7">ANC 5380</strain>
    </source>
</reference>
<keyword evidence="3" id="KW-0238">DNA-binding</keyword>
<keyword evidence="4" id="KW-0175">Coiled coil</keyword>
<dbReference type="PANTHER" id="PTHR30408">
    <property type="entry name" value="TYPE-1 RESTRICTION ENZYME ECOKI SPECIFICITY PROTEIN"/>
    <property type="match status" value="1"/>
</dbReference>
<dbReference type="AlphaFoldDB" id="A0A7Y2RHE7"/>
<keyword evidence="6" id="KW-0378">Hydrolase</keyword>
<gene>
    <name evidence="6" type="ORF">HLH17_14465</name>
</gene>
<dbReference type="GO" id="GO:0004519">
    <property type="term" value="F:endonuclease activity"/>
    <property type="evidence" value="ECO:0007669"/>
    <property type="project" value="UniProtKB-KW"/>
</dbReference>
<dbReference type="InterPro" id="IPR052021">
    <property type="entry name" value="Type-I_RS_S_subunit"/>
</dbReference>
<comment type="similarity">
    <text evidence="1">Belongs to the type-I restriction system S methylase family.</text>
</comment>
<dbReference type="EMBL" id="JABERL010000056">
    <property type="protein sequence ID" value="NNH78825.1"/>
    <property type="molecule type" value="Genomic_DNA"/>
</dbReference>
<dbReference type="Gene3D" id="3.90.220.20">
    <property type="entry name" value="DNA methylase specificity domains"/>
    <property type="match status" value="2"/>
</dbReference>
<accession>A0A7Y2RHE7</accession>
<proteinExistence type="inferred from homology"/>
<feature type="domain" description="Type I restriction modification DNA specificity" evidence="5">
    <location>
        <begin position="238"/>
        <end position="357"/>
    </location>
</feature>
<dbReference type="PANTHER" id="PTHR30408:SF12">
    <property type="entry name" value="TYPE I RESTRICTION ENZYME MJAVIII SPECIFICITY SUBUNIT"/>
    <property type="match status" value="1"/>
</dbReference>
<evidence type="ECO:0000256" key="2">
    <source>
        <dbReference type="ARBA" id="ARBA00022747"/>
    </source>
</evidence>